<feature type="domain" description="Core-binding (CB)" evidence="7">
    <location>
        <begin position="68"/>
        <end position="150"/>
    </location>
</feature>
<feature type="domain" description="Tyr recombinase" evidence="6">
    <location>
        <begin position="172"/>
        <end position="369"/>
    </location>
</feature>
<keyword evidence="9" id="KW-1185">Reference proteome</keyword>
<evidence type="ECO:0000256" key="3">
    <source>
        <dbReference type="ARBA" id="ARBA00023125"/>
    </source>
</evidence>
<dbReference type="Gene3D" id="1.10.443.10">
    <property type="entry name" value="Intergrase catalytic core"/>
    <property type="match status" value="1"/>
</dbReference>
<evidence type="ECO:0000256" key="4">
    <source>
        <dbReference type="ARBA" id="ARBA00023172"/>
    </source>
</evidence>
<dbReference type="InterPro" id="IPR011010">
    <property type="entry name" value="DNA_brk_join_enz"/>
</dbReference>
<keyword evidence="3 5" id="KW-0238">DNA-binding</keyword>
<evidence type="ECO:0000256" key="5">
    <source>
        <dbReference type="PROSITE-ProRule" id="PRU01248"/>
    </source>
</evidence>
<dbReference type="EMBL" id="JADBED010000001">
    <property type="protein sequence ID" value="MBE1525004.1"/>
    <property type="molecule type" value="Genomic_DNA"/>
</dbReference>
<keyword evidence="2" id="KW-0229">DNA integration</keyword>
<dbReference type="Pfam" id="PF00589">
    <property type="entry name" value="Phage_integrase"/>
    <property type="match status" value="1"/>
</dbReference>
<dbReference type="PANTHER" id="PTHR30629:SF2">
    <property type="entry name" value="PROPHAGE INTEGRASE INTS-RELATED"/>
    <property type="match status" value="1"/>
</dbReference>
<sequence length="376" mass="41650">MDDNLQRTQAGKPVRAKQYRARTYYRFSNGKNQQIEPWGTSRSRATAALKAAILTIEPDVGSELKPSTSLRALGQRFLVSKRDLGRSEGTLETYSYAVDAHISKKIGDLSIAEANPERLQRFLTRVEKESGPGAAKNCRSTLSGMMGLAVRNGAITHNPVRELERITQRKKKGSSAIPVGELPTFLEKVHADSSLLAWDTAELIDFMLSSGWRVAEVCALDVKSVNFAAGTATVEAINVRVKGQGVIRQAFPKTTKSGRTTPLPKPTMNLLRRRHERLKHETTLLFPTPLLRLRDPSNTQREVRDRRDLLGYPELSTHSFRKTVATILDKAGLSATDIADYLGHENPSMTQDVYMNTVKGAAEAARVMEKQLVGLI</sequence>
<proteinExistence type="inferred from homology"/>
<dbReference type="InterPro" id="IPR002104">
    <property type="entry name" value="Integrase_catalytic"/>
</dbReference>
<evidence type="ECO:0000313" key="9">
    <source>
        <dbReference type="Proteomes" id="UP000643525"/>
    </source>
</evidence>
<dbReference type="Proteomes" id="UP000643525">
    <property type="component" value="Unassembled WGS sequence"/>
</dbReference>
<dbReference type="PROSITE" id="PS51900">
    <property type="entry name" value="CB"/>
    <property type="match status" value="1"/>
</dbReference>
<gene>
    <name evidence="8" type="ORF">H4W27_002122</name>
</gene>
<evidence type="ECO:0000256" key="2">
    <source>
        <dbReference type="ARBA" id="ARBA00022908"/>
    </source>
</evidence>
<dbReference type="SUPFAM" id="SSF56349">
    <property type="entry name" value="DNA breaking-rejoining enzymes"/>
    <property type="match status" value="1"/>
</dbReference>
<dbReference type="PROSITE" id="PS51898">
    <property type="entry name" value="TYR_RECOMBINASE"/>
    <property type="match status" value="1"/>
</dbReference>
<dbReference type="InterPro" id="IPR013762">
    <property type="entry name" value="Integrase-like_cat_sf"/>
</dbReference>
<dbReference type="Pfam" id="PF22022">
    <property type="entry name" value="Phage_int_M"/>
    <property type="match status" value="1"/>
</dbReference>
<dbReference type="InterPro" id="IPR053876">
    <property type="entry name" value="Phage_int_M"/>
</dbReference>
<name>A0ABR9JGH5_9MICC</name>
<dbReference type="RefSeq" id="WP_192595933.1">
    <property type="nucleotide sequence ID" value="NZ_BAAALJ010000013.1"/>
</dbReference>
<evidence type="ECO:0000259" key="7">
    <source>
        <dbReference type="PROSITE" id="PS51900"/>
    </source>
</evidence>
<evidence type="ECO:0000259" key="6">
    <source>
        <dbReference type="PROSITE" id="PS51898"/>
    </source>
</evidence>
<dbReference type="CDD" id="cd01189">
    <property type="entry name" value="INT_ICEBs1_C_like"/>
    <property type="match status" value="1"/>
</dbReference>
<accession>A0ABR9JGH5</accession>
<evidence type="ECO:0000256" key="1">
    <source>
        <dbReference type="ARBA" id="ARBA00008857"/>
    </source>
</evidence>
<comment type="similarity">
    <text evidence="1">Belongs to the 'phage' integrase family.</text>
</comment>
<reference evidence="8 9" key="1">
    <citation type="submission" date="2020-10" db="EMBL/GenBank/DDBJ databases">
        <title>Sequencing the genomes of 1000 actinobacteria strains.</title>
        <authorList>
            <person name="Klenk H.-P."/>
        </authorList>
    </citation>
    <scope>NUCLEOTIDE SEQUENCE [LARGE SCALE GENOMIC DNA]</scope>
    <source>
        <strain evidence="8 9">DSM 15666</strain>
    </source>
</reference>
<dbReference type="InterPro" id="IPR044068">
    <property type="entry name" value="CB"/>
</dbReference>
<protein>
    <submittedName>
        <fullName evidence="8">Integrase</fullName>
    </submittedName>
</protein>
<comment type="caution">
    <text evidence="8">The sequence shown here is derived from an EMBL/GenBank/DDBJ whole genome shotgun (WGS) entry which is preliminary data.</text>
</comment>
<dbReference type="PANTHER" id="PTHR30629">
    <property type="entry name" value="PROPHAGE INTEGRASE"/>
    <property type="match status" value="1"/>
</dbReference>
<organism evidence="8 9">
    <name type="scientific">Nesterenkonia lutea</name>
    <dbReference type="NCBI Taxonomy" id="272919"/>
    <lineage>
        <taxon>Bacteria</taxon>
        <taxon>Bacillati</taxon>
        <taxon>Actinomycetota</taxon>
        <taxon>Actinomycetes</taxon>
        <taxon>Micrococcales</taxon>
        <taxon>Micrococcaceae</taxon>
        <taxon>Nesterenkonia</taxon>
    </lineage>
</organism>
<dbReference type="InterPro" id="IPR010998">
    <property type="entry name" value="Integrase_recombinase_N"/>
</dbReference>
<dbReference type="Gene3D" id="1.10.150.130">
    <property type="match status" value="1"/>
</dbReference>
<keyword evidence="4" id="KW-0233">DNA recombination</keyword>
<evidence type="ECO:0000313" key="8">
    <source>
        <dbReference type="EMBL" id="MBE1525004.1"/>
    </source>
</evidence>
<dbReference type="InterPro" id="IPR050808">
    <property type="entry name" value="Phage_Integrase"/>
</dbReference>